<accession>A0A3M6V0H9</accession>
<dbReference type="EMBL" id="RCHS01000385">
    <property type="protein sequence ID" value="RMX59274.1"/>
    <property type="molecule type" value="Genomic_DNA"/>
</dbReference>
<evidence type="ECO:0000313" key="3">
    <source>
        <dbReference type="EMBL" id="RMX59274.1"/>
    </source>
</evidence>
<keyword evidence="4" id="KW-1185">Reference proteome</keyword>
<keyword evidence="2" id="KW-1133">Transmembrane helix</keyword>
<name>A0A3M6V0H9_POCDA</name>
<organism evidence="3 4">
    <name type="scientific">Pocillopora damicornis</name>
    <name type="common">Cauliflower coral</name>
    <name type="synonym">Millepora damicornis</name>
    <dbReference type="NCBI Taxonomy" id="46731"/>
    <lineage>
        <taxon>Eukaryota</taxon>
        <taxon>Metazoa</taxon>
        <taxon>Cnidaria</taxon>
        <taxon>Anthozoa</taxon>
        <taxon>Hexacorallia</taxon>
        <taxon>Scleractinia</taxon>
        <taxon>Astrocoeniina</taxon>
        <taxon>Pocilloporidae</taxon>
        <taxon>Pocillopora</taxon>
    </lineage>
</organism>
<feature type="transmembrane region" description="Helical" evidence="2">
    <location>
        <begin position="251"/>
        <end position="276"/>
    </location>
</feature>
<sequence>MNTASSADTGTTTVPLVKNTLTLISTSNKSQPKSVSQSIPSTDLHSTQSKASNYITGVPKRTQSINSSYGTSSMIFINSGSATLLVSPTTTEQTSSPSVNDTTPTQQVSPSSSVLHKLSSSQSGNTTQSASTTLNSTTTTQGFSASSMWKISSDNQTSPLSTPKAMNTTSSSATTQAVYFTSDHPTKESSSHLVAHTTTDSFTKLTSAISDADCVVCPDWEDDGVDCKTLFGRDLRLIENEIRVFCTRETAVVPASTTGVVFIAVAFLIGLVWLLLEIWKLDEGENVWVAVVAFIVVDADCVVCPDWKDDSICNTPEDDDFC</sequence>
<protein>
    <submittedName>
        <fullName evidence="3">Uncharacterized protein</fullName>
    </submittedName>
</protein>
<evidence type="ECO:0000313" key="4">
    <source>
        <dbReference type="Proteomes" id="UP000275408"/>
    </source>
</evidence>
<evidence type="ECO:0000256" key="1">
    <source>
        <dbReference type="SAM" id="MobiDB-lite"/>
    </source>
</evidence>
<keyword evidence="2" id="KW-0812">Transmembrane</keyword>
<gene>
    <name evidence="3" type="ORF">pdam_00005717</name>
</gene>
<dbReference type="AlphaFoldDB" id="A0A3M6V0H9"/>
<comment type="caution">
    <text evidence="3">The sequence shown here is derived from an EMBL/GenBank/DDBJ whole genome shotgun (WGS) entry which is preliminary data.</text>
</comment>
<proteinExistence type="predicted"/>
<dbReference type="Proteomes" id="UP000275408">
    <property type="component" value="Unassembled WGS sequence"/>
</dbReference>
<feature type="region of interest" description="Disordered" evidence="1">
    <location>
        <begin position="27"/>
        <end position="55"/>
    </location>
</feature>
<evidence type="ECO:0000256" key="2">
    <source>
        <dbReference type="SAM" id="Phobius"/>
    </source>
</evidence>
<feature type="region of interest" description="Disordered" evidence="1">
    <location>
        <begin position="87"/>
        <end position="139"/>
    </location>
</feature>
<reference evidence="3 4" key="1">
    <citation type="journal article" date="2018" name="Sci. Rep.">
        <title>Comparative analysis of the Pocillopora damicornis genome highlights role of immune system in coral evolution.</title>
        <authorList>
            <person name="Cunning R."/>
            <person name="Bay R.A."/>
            <person name="Gillette P."/>
            <person name="Baker A.C."/>
            <person name="Traylor-Knowles N."/>
        </authorList>
    </citation>
    <scope>NUCLEOTIDE SEQUENCE [LARGE SCALE GENOMIC DNA]</scope>
    <source>
        <strain evidence="3">RSMAS</strain>
        <tissue evidence="3">Whole animal</tissue>
    </source>
</reference>
<keyword evidence="2" id="KW-0472">Membrane</keyword>